<sequence length="238" mass="26462">MSSMLSNSSRSADSEVIPFFHDLPKPAISSAARLWDEAQSTSYNGQTAYQDFAQDLRFLHIEPPPRSIVKRWIAGVQANLIPRPGDAKLRPEAPVEAVAAVSQERRREPVNDRLHRRAIEQEKLAAALPEFQPSPLKTKSELAVRDVDAMVAAHETGEAVRPSIAAEVDPDTRHISLQAIPPFNPTAKVTEKDFQQFAEQLVEATFAEIQRDARQRATRLAANRLREMADQLDARAVG</sequence>
<dbReference type="Proteomes" id="UP000298646">
    <property type="component" value="Chromosome circular"/>
</dbReference>
<evidence type="ECO:0000313" key="2">
    <source>
        <dbReference type="Proteomes" id="UP000298646"/>
    </source>
</evidence>
<name>A0AAE6BKP0_AGRTU</name>
<protein>
    <submittedName>
        <fullName evidence="1">Uncharacterized protein</fullName>
    </submittedName>
</protein>
<organism evidence="1 2">
    <name type="scientific">Agrobacterium tumefaciens</name>
    <dbReference type="NCBI Taxonomy" id="358"/>
    <lineage>
        <taxon>Bacteria</taxon>
        <taxon>Pseudomonadati</taxon>
        <taxon>Pseudomonadota</taxon>
        <taxon>Alphaproteobacteria</taxon>
        <taxon>Hyphomicrobiales</taxon>
        <taxon>Rhizobiaceae</taxon>
        <taxon>Rhizobium/Agrobacterium group</taxon>
        <taxon>Agrobacterium</taxon>
        <taxon>Agrobacterium tumefaciens complex</taxon>
    </lineage>
</organism>
<accession>A0AAE6BKP0</accession>
<dbReference type="EMBL" id="CP039907">
    <property type="protein sequence ID" value="QCL99931.1"/>
    <property type="molecule type" value="Genomic_DNA"/>
</dbReference>
<proteinExistence type="predicted"/>
<evidence type="ECO:0000313" key="1">
    <source>
        <dbReference type="EMBL" id="QCL99931.1"/>
    </source>
</evidence>
<dbReference type="AlphaFoldDB" id="A0AAE6BKP0"/>
<reference evidence="1 2" key="1">
    <citation type="submission" date="2019-04" db="EMBL/GenBank/DDBJ databases">
        <title>Complete genome sequence of Agrobacterium tumefaciens CFBP6624.</title>
        <authorList>
            <person name="Haryono M."/>
            <person name="Lin Y.-C."/>
            <person name="Lai E.-M."/>
            <person name="Kuo C.-H."/>
        </authorList>
    </citation>
    <scope>NUCLEOTIDE SEQUENCE [LARGE SCALE GENOMIC DNA]</scope>
    <source>
        <strain evidence="1 2">CFBP6624</strain>
    </source>
</reference>
<gene>
    <name evidence="1" type="ORF">CFBP6624_07135</name>
</gene>
<dbReference type="RefSeq" id="WP_137084431.1">
    <property type="nucleotide sequence ID" value="NZ_CP039907.1"/>
</dbReference>